<comment type="caution">
    <text evidence="1">The sequence shown here is derived from an EMBL/GenBank/DDBJ whole genome shotgun (WGS) entry which is preliminary data.</text>
</comment>
<dbReference type="Proteomes" id="UP000789920">
    <property type="component" value="Unassembled WGS sequence"/>
</dbReference>
<accession>A0ACA9MIR7</accession>
<evidence type="ECO:0000313" key="2">
    <source>
        <dbReference type="Proteomes" id="UP000789920"/>
    </source>
</evidence>
<name>A0ACA9MIR7_9GLOM</name>
<organism evidence="1 2">
    <name type="scientific">Racocetra persica</name>
    <dbReference type="NCBI Taxonomy" id="160502"/>
    <lineage>
        <taxon>Eukaryota</taxon>
        <taxon>Fungi</taxon>
        <taxon>Fungi incertae sedis</taxon>
        <taxon>Mucoromycota</taxon>
        <taxon>Glomeromycotina</taxon>
        <taxon>Glomeromycetes</taxon>
        <taxon>Diversisporales</taxon>
        <taxon>Gigasporaceae</taxon>
        <taxon>Racocetra</taxon>
    </lineage>
</organism>
<gene>
    <name evidence="1" type="ORF">RPERSI_LOCUS5560</name>
</gene>
<evidence type="ECO:0000313" key="1">
    <source>
        <dbReference type="EMBL" id="CAG8591619.1"/>
    </source>
</evidence>
<keyword evidence="2" id="KW-1185">Reference proteome</keyword>
<protein>
    <submittedName>
        <fullName evidence="1">31483_t:CDS:1</fullName>
    </submittedName>
</protein>
<proteinExistence type="predicted"/>
<dbReference type="EMBL" id="CAJVQC010008354">
    <property type="protein sequence ID" value="CAG8591619.1"/>
    <property type="molecule type" value="Genomic_DNA"/>
</dbReference>
<reference evidence="1" key="1">
    <citation type="submission" date="2021-06" db="EMBL/GenBank/DDBJ databases">
        <authorList>
            <person name="Kallberg Y."/>
            <person name="Tangrot J."/>
            <person name="Rosling A."/>
        </authorList>
    </citation>
    <scope>NUCLEOTIDE SEQUENCE</scope>
    <source>
        <strain evidence="1">MA461A</strain>
    </source>
</reference>
<sequence length="249" mass="27820">MSRILTERKFKEIAAAYEVLSNPTARAEYDKTGSAPSSSTGLGIGGDIAVPLGKIGVLEKDFASENPNLFNHSGGCEGKGEKDLFIHAMEAEDFRNHALGIINNYVSELNNFKEEVIRRIEAYAEKLKYLRNSVTFGSKTQVTIFENNMKKYIDDLKNSDIKNKSGNDNHNDLRQLIIQTENEISTKLNTAGVSDSDLDSSLWSPYNFWQKKLHSSNQTSEVNDFKNKMFAAIDEAQQKKNNQNGTGPN</sequence>
<feature type="non-terminal residue" evidence="1">
    <location>
        <position position="249"/>
    </location>
</feature>